<sequence>MKKLAFIFPGQGSQAVGMGKDLYDHFDQVKQMFQQANEVLDYDLTSIMFEGPVEELTKTENAQPALLLMSAAITELLKENQINATVTAGHSLGEYSALVASEAIPFIEAVQLVHIRGKLMENAYPAGKGAMAAVLGLKQEELEKALETIRKQNDQTIEIANLNCPGQIVISGTKEAIDLAVNQLKDTGAKRVVPLSVSGPFHSSLMKPAADEFHQEVVKIDWNHAKIPLYANVTAEKVSNKEEVQRLLVEQLYSPVRFEEIIEQILEEDIDAIVEIGNGKVLTGLVKKVNRRATVFSVHNAESLETFINWVKEES</sequence>
<dbReference type="Pfam" id="PF00698">
    <property type="entry name" value="Acyl_transf_1"/>
    <property type="match status" value="1"/>
</dbReference>
<protein>
    <recommendedName>
        <fullName evidence="4">Malonyl CoA-acyl carrier protein transacylase</fullName>
        <ecNumber evidence="4">2.3.1.39</ecNumber>
    </recommendedName>
</protein>
<evidence type="ECO:0000256" key="1">
    <source>
        <dbReference type="ARBA" id="ARBA00022679"/>
    </source>
</evidence>
<comment type="catalytic activity">
    <reaction evidence="3 4">
        <text>holo-[ACP] + malonyl-CoA = malonyl-[ACP] + CoA</text>
        <dbReference type="Rhea" id="RHEA:41792"/>
        <dbReference type="Rhea" id="RHEA-COMP:9623"/>
        <dbReference type="Rhea" id="RHEA-COMP:9685"/>
        <dbReference type="ChEBI" id="CHEBI:57287"/>
        <dbReference type="ChEBI" id="CHEBI:57384"/>
        <dbReference type="ChEBI" id="CHEBI:64479"/>
        <dbReference type="ChEBI" id="CHEBI:78449"/>
        <dbReference type="EC" id="2.3.1.39"/>
    </reaction>
</comment>
<evidence type="ECO:0000256" key="3">
    <source>
        <dbReference type="ARBA" id="ARBA00048462"/>
    </source>
</evidence>
<dbReference type="SUPFAM" id="SSF55048">
    <property type="entry name" value="Probable ACP-binding domain of malonyl-CoA ACP transacylase"/>
    <property type="match status" value="1"/>
</dbReference>
<dbReference type="PANTHER" id="PTHR42681:SF1">
    <property type="entry name" value="MALONYL-COA-ACYL CARRIER PROTEIN TRANSACYLASE, MITOCHONDRIAL"/>
    <property type="match status" value="1"/>
</dbReference>
<dbReference type="InterPro" id="IPR014043">
    <property type="entry name" value="Acyl_transferase_dom"/>
</dbReference>
<dbReference type="EMBL" id="JBHSDT010000008">
    <property type="protein sequence ID" value="MFC4404614.1"/>
    <property type="molecule type" value="Genomic_DNA"/>
</dbReference>
<dbReference type="PANTHER" id="PTHR42681">
    <property type="entry name" value="MALONYL-COA-ACYL CARRIER PROTEIN TRANSACYLASE, MITOCHONDRIAL"/>
    <property type="match status" value="1"/>
</dbReference>
<feature type="domain" description="Malonyl-CoA:ACP transacylase (MAT)" evidence="5">
    <location>
        <begin position="7"/>
        <end position="301"/>
    </location>
</feature>
<evidence type="ECO:0000259" key="5">
    <source>
        <dbReference type="SMART" id="SM00827"/>
    </source>
</evidence>
<dbReference type="EC" id="2.3.1.39" evidence="4"/>
<dbReference type="SMART" id="SM00827">
    <property type="entry name" value="PKS_AT"/>
    <property type="match status" value="1"/>
</dbReference>
<reference evidence="7" key="1">
    <citation type="journal article" date="2019" name="Int. J. Syst. Evol. Microbiol.">
        <title>The Global Catalogue of Microorganisms (GCM) 10K type strain sequencing project: providing services to taxonomists for standard genome sequencing and annotation.</title>
        <authorList>
            <consortium name="The Broad Institute Genomics Platform"/>
            <consortium name="The Broad Institute Genome Sequencing Center for Infectious Disease"/>
            <person name="Wu L."/>
            <person name="Ma J."/>
        </authorList>
    </citation>
    <scope>NUCLEOTIDE SEQUENCE [LARGE SCALE GENOMIC DNA]</scope>
    <source>
        <strain evidence="7">CCUG 37865</strain>
    </source>
</reference>
<dbReference type="InterPro" id="IPR050858">
    <property type="entry name" value="Mal-CoA-ACP_Trans/PKS_FabD"/>
</dbReference>
<dbReference type="SUPFAM" id="SSF52151">
    <property type="entry name" value="FabD/lysophospholipase-like"/>
    <property type="match status" value="1"/>
</dbReference>
<keyword evidence="7" id="KW-1185">Reference proteome</keyword>
<accession>A0ABV8WYR3</accession>
<gene>
    <name evidence="6" type="primary">fabD</name>
    <name evidence="6" type="ORF">ACFOY7_16220</name>
</gene>
<dbReference type="Gene3D" id="3.30.70.250">
    <property type="entry name" value="Malonyl-CoA ACP transacylase, ACP-binding"/>
    <property type="match status" value="1"/>
</dbReference>
<organism evidence="6 7">
    <name type="scientific">Gracilibacillus xinjiangensis</name>
    <dbReference type="NCBI Taxonomy" id="1193282"/>
    <lineage>
        <taxon>Bacteria</taxon>
        <taxon>Bacillati</taxon>
        <taxon>Bacillota</taxon>
        <taxon>Bacilli</taxon>
        <taxon>Bacillales</taxon>
        <taxon>Bacillaceae</taxon>
        <taxon>Gracilibacillus</taxon>
    </lineage>
</organism>
<keyword evidence="1 4" id="KW-0808">Transferase</keyword>
<evidence type="ECO:0000313" key="7">
    <source>
        <dbReference type="Proteomes" id="UP001595882"/>
    </source>
</evidence>
<evidence type="ECO:0000313" key="6">
    <source>
        <dbReference type="EMBL" id="MFC4404614.1"/>
    </source>
</evidence>
<dbReference type="RefSeq" id="WP_390253438.1">
    <property type="nucleotide sequence ID" value="NZ_JBHSDT010000008.1"/>
</dbReference>
<comment type="caution">
    <text evidence="6">The sequence shown here is derived from an EMBL/GenBank/DDBJ whole genome shotgun (WGS) entry which is preliminary data.</text>
</comment>
<dbReference type="InterPro" id="IPR001227">
    <property type="entry name" value="Ac_transferase_dom_sf"/>
</dbReference>
<dbReference type="InterPro" id="IPR004410">
    <property type="entry name" value="Malonyl_CoA-ACP_transAc_FabD"/>
</dbReference>
<name>A0ABV8WYR3_9BACI</name>
<keyword evidence="2 4" id="KW-0012">Acyltransferase</keyword>
<dbReference type="Gene3D" id="3.40.366.10">
    <property type="entry name" value="Malonyl-Coenzyme A Acyl Carrier Protein, domain 2"/>
    <property type="match status" value="1"/>
</dbReference>
<dbReference type="Proteomes" id="UP001595882">
    <property type="component" value="Unassembled WGS sequence"/>
</dbReference>
<proteinExistence type="inferred from homology"/>
<evidence type="ECO:0000256" key="2">
    <source>
        <dbReference type="ARBA" id="ARBA00023315"/>
    </source>
</evidence>
<dbReference type="GO" id="GO:0004314">
    <property type="term" value="F:[acyl-carrier-protein] S-malonyltransferase activity"/>
    <property type="evidence" value="ECO:0007669"/>
    <property type="project" value="UniProtKB-EC"/>
</dbReference>
<dbReference type="InterPro" id="IPR024925">
    <property type="entry name" value="Malonyl_CoA-ACP_transAc"/>
</dbReference>
<evidence type="ECO:0000256" key="4">
    <source>
        <dbReference type="PIRNR" id="PIRNR000446"/>
    </source>
</evidence>
<dbReference type="PIRSF" id="PIRSF000446">
    <property type="entry name" value="Mct"/>
    <property type="match status" value="1"/>
</dbReference>
<dbReference type="InterPro" id="IPR016035">
    <property type="entry name" value="Acyl_Trfase/lysoPLipase"/>
</dbReference>
<comment type="similarity">
    <text evidence="4">Belongs to the fabD family.</text>
</comment>
<dbReference type="InterPro" id="IPR016036">
    <property type="entry name" value="Malonyl_transacylase_ACP-bd"/>
</dbReference>
<dbReference type="NCBIfam" id="TIGR00128">
    <property type="entry name" value="fabD"/>
    <property type="match status" value="1"/>
</dbReference>